<gene>
    <name evidence="1" type="ORF">DNK44_07980</name>
</gene>
<comment type="caution">
    <text evidence="1">The sequence shown here is derived from an EMBL/GenBank/DDBJ whole genome shotgun (WGS) entry which is preliminary data.</text>
</comment>
<dbReference type="EMBL" id="QJUL01000009">
    <property type="protein sequence ID" value="TBU94628.1"/>
    <property type="molecule type" value="Genomic_DNA"/>
</dbReference>
<protein>
    <submittedName>
        <fullName evidence="1">DUF2867 domain-containing protein</fullName>
    </submittedName>
</protein>
<dbReference type="Proteomes" id="UP000293172">
    <property type="component" value="Unassembled WGS sequence"/>
</dbReference>
<dbReference type="AlphaFoldDB" id="A0A4Q9R5L7"/>
<reference evidence="1 2" key="1">
    <citation type="submission" date="2018-06" db="EMBL/GenBank/DDBJ databases">
        <title>Three novel Pseudomonas species isolated from symptomatic oak.</title>
        <authorList>
            <person name="Bueno-Gonzalez V."/>
            <person name="Brady C."/>
        </authorList>
    </citation>
    <scope>NUCLEOTIDE SEQUENCE [LARGE SCALE GENOMIC DNA]</scope>
    <source>
        <strain evidence="1 2">P6B</strain>
    </source>
</reference>
<organism evidence="1 2">
    <name type="scientific">Phytopseudomonas dryadis</name>
    <dbReference type="NCBI Taxonomy" id="2487520"/>
    <lineage>
        <taxon>Bacteria</taxon>
        <taxon>Pseudomonadati</taxon>
        <taxon>Pseudomonadota</taxon>
        <taxon>Gammaproteobacteria</taxon>
        <taxon>Pseudomonadales</taxon>
        <taxon>Pseudomonadaceae</taxon>
        <taxon>Phytopseudomonas</taxon>
    </lineage>
</organism>
<sequence>MRGAGQQQGQGGFSVLSVKPPATASVASWYAGADLVDAFSIDLPIGTTGDPMRLAEFVFAIQPAWIAALMFVRDTLVRPLGIKTSRRLQAEQGTSAARHIGIFRVYASGEREVILGEDDRHLDFRVSALRQPKTEMDGDSDANLVVTTVVRCHNRLGRVYITAIRFFHQRVVIASLQHAAWRGWPARETAEKRR</sequence>
<proteinExistence type="predicted"/>
<dbReference type="Pfam" id="PF11066">
    <property type="entry name" value="DUF2867"/>
    <property type="match status" value="1"/>
</dbReference>
<dbReference type="OrthoDB" id="7058586at2"/>
<name>A0A4Q9R5L7_9GAMM</name>
<dbReference type="InterPro" id="IPR021295">
    <property type="entry name" value="DUF2867"/>
</dbReference>
<evidence type="ECO:0000313" key="2">
    <source>
        <dbReference type="Proteomes" id="UP000293172"/>
    </source>
</evidence>
<evidence type="ECO:0000313" key="1">
    <source>
        <dbReference type="EMBL" id="TBU94628.1"/>
    </source>
</evidence>
<accession>A0A4Q9R5L7</accession>